<dbReference type="KEGG" id="dtn:DTL3_0769"/>
<dbReference type="Proteomes" id="UP000032809">
    <property type="component" value="Chromosome I"/>
</dbReference>
<dbReference type="SUPFAM" id="SSF53182">
    <property type="entry name" value="Pyrrolidone carboxyl peptidase (pyroglutamate aminopeptidase)"/>
    <property type="match status" value="1"/>
</dbReference>
<gene>
    <name evidence="9 11" type="primary">pcp</name>
    <name evidence="11" type="ORF">DTL3_0769</name>
</gene>
<dbReference type="PATRIC" id="fig|1006576.9.peg.758"/>
<dbReference type="InterPro" id="IPR029762">
    <property type="entry name" value="PGP-I_bact-type"/>
</dbReference>
<dbReference type="FunFam" id="3.40.630.20:FF:000001">
    <property type="entry name" value="Pyrrolidone-carboxylate peptidase"/>
    <property type="match status" value="1"/>
</dbReference>
<dbReference type="EC" id="3.4.19.3" evidence="9"/>
<dbReference type="GO" id="GO:0005829">
    <property type="term" value="C:cytosol"/>
    <property type="evidence" value="ECO:0007669"/>
    <property type="project" value="InterPro"/>
</dbReference>
<comment type="subunit">
    <text evidence="9">Homotetramer.</text>
</comment>
<comment type="similarity">
    <text evidence="4 9">Belongs to the peptidase C15 family.</text>
</comment>
<evidence type="ECO:0000256" key="7">
    <source>
        <dbReference type="ARBA" id="ARBA00022801"/>
    </source>
</evidence>
<proteinExistence type="inferred from homology"/>
<name>A0A0C7P276_DEFTU</name>
<dbReference type="GO" id="GO:0016920">
    <property type="term" value="F:pyroglutamyl-peptidase activity"/>
    <property type="evidence" value="ECO:0007669"/>
    <property type="project" value="UniProtKB-UniRule"/>
</dbReference>
<comment type="function">
    <text evidence="2 9">Removes 5-oxoproline from various penultimate amino acid residues except L-proline.</text>
</comment>
<accession>A0A0C7P276</accession>
<dbReference type="Gene3D" id="3.40.630.20">
    <property type="entry name" value="Peptidase C15, pyroglutamyl peptidase I-like"/>
    <property type="match status" value="1"/>
</dbReference>
<keyword evidence="5 9" id="KW-0963">Cytoplasm</keyword>
<evidence type="ECO:0000256" key="6">
    <source>
        <dbReference type="ARBA" id="ARBA00022670"/>
    </source>
</evidence>
<reference evidence="12" key="1">
    <citation type="submission" date="2014-11" db="EMBL/GenBank/DDBJ databases">
        <authorList>
            <person name="Wibberg D."/>
        </authorList>
    </citation>
    <scope>NUCLEOTIDE SEQUENCE [LARGE SCALE GENOMIC DNA]</scope>
    <source>
        <strain evidence="12">L3</strain>
    </source>
</reference>
<dbReference type="InterPro" id="IPR000816">
    <property type="entry name" value="Peptidase_C15"/>
</dbReference>
<dbReference type="HOGENOM" id="CLU_043960_4_0_0"/>
<protein>
    <recommendedName>
        <fullName evidence="9">Pyrrolidone-carboxylate peptidase</fullName>
        <ecNumber evidence="9">3.4.19.3</ecNumber>
    </recommendedName>
    <alternativeName>
        <fullName evidence="9">5-oxoprolyl-peptidase</fullName>
    </alternativeName>
    <alternativeName>
        <fullName evidence="9">Pyroglutamyl-peptidase I</fullName>
        <shortName evidence="9">PGP-I</shortName>
        <shortName evidence="9">Pyrase</shortName>
    </alternativeName>
</protein>
<dbReference type="NCBIfam" id="TIGR00504">
    <property type="entry name" value="pyro_pdase"/>
    <property type="match status" value="1"/>
</dbReference>
<feature type="active site" evidence="9">
    <location>
        <position position="143"/>
    </location>
</feature>
<sequence length="209" mass="23699">MKKLLVTGFEPFGEDKINPTQVLINALKEEKFECTQIYLEVLPVSFKKVNKFLKELFDKIKPDYAIHLGLAGGRSGISIERVAVNIMDARIPDNDNFQPIDEPIIEDGPSAYFSTLPVKEVLYELRNKGIPTVISNSAGLYVCNEVMYLSLYYSDKLGYPAKTGFIHVPYFPEQVVQKFSDLGQNLPSMSFDLQLKAVQFIIKKTLEKH</sequence>
<feature type="active site" evidence="9">
    <location>
        <position position="167"/>
    </location>
</feature>
<evidence type="ECO:0000256" key="4">
    <source>
        <dbReference type="ARBA" id="ARBA00006641"/>
    </source>
</evidence>
<dbReference type="HAMAP" id="MF_00417">
    <property type="entry name" value="Pyrrolid_peptidase"/>
    <property type="match status" value="1"/>
</dbReference>
<keyword evidence="7 9" id="KW-0378">Hydrolase</keyword>
<dbReference type="PANTHER" id="PTHR23402">
    <property type="entry name" value="PROTEASE FAMILY C15 PYROGLUTAMYL-PEPTIDASE I-RELATED"/>
    <property type="match status" value="1"/>
</dbReference>
<dbReference type="AlphaFoldDB" id="A0A0C7P276"/>
<dbReference type="RefSeq" id="WP_045087602.1">
    <property type="nucleotide sequence ID" value="NZ_LN824141.1"/>
</dbReference>
<evidence type="ECO:0000256" key="5">
    <source>
        <dbReference type="ARBA" id="ARBA00022490"/>
    </source>
</evidence>
<keyword evidence="8 9" id="KW-0788">Thiol protease</keyword>
<organism evidence="11 12">
    <name type="scientific">Defluviitoga tunisiensis</name>
    <dbReference type="NCBI Taxonomy" id="1006576"/>
    <lineage>
        <taxon>Bacteria</taxon>
        <taxon>Thermotogati</taxon>
        <taxon>Thermotogota</taxon>
        <taxon>Thermotogae</taxon>
        <taxon>Petrotogales</taxon>
        <taxon>Petrotogaceae</taxon>
        <taxon>Defluviitoga</taxon>
    </lineage>
</organism>
<dbReference type="NCBIfam" id="NF009676">
    <property type="entry name" value="PRK13197.1"/>
    <property type="match status" value="1"/>
</dbReference>
<dbReference type="InterPro" id="IPR033693">
    <property type="entry name" value="PGPEP1_Glu_AS"/>
</dbReference>
<evidence type="ECO:0000313" key="11">
    <source>
        <dbReference type="EMBL" id="CEP78079.1"/>
    </source>
</evidence>
<dbReference type="Pfam" id="PF01470">
    <property type="entry name" value="Peptidase_C15"/>
    <property type="match status" value="1"/>
</dbReference>
<dbReference type="PROSITE" id="PS01333">
    <property type="entry name" value="PYRASE_GLU"/>
    <property type="match status" value="1"/>
</dbReference>
<evidence type="ECO:0000256" key="8">
    <source>
        <dbReference type="ARBA" id="ARBA00022807"/>
    </source>
</evidence>
<evidence type="ECO:0000256" key="9">
    <source>
        <dbReference type="HAMAP-Rule" id="MF_00417"/>
    </source>
</evidence>
<dbReference type="PANTHER" id="PTHR23402:SF1">
    <property type="entry name" value="PYROGLUTAMYL-PEPTIDASE I"/>
    <property type="match status" value="1"/>
</dbReference>
<dbReference type="GO" id="GO:0006508">
    <property type="term" value="P:proteolysis"/>
    <property type="evidence" value="ECO:0007669"/>
    <property type="project" value="UniProtKB-KW"/>
</dbReference>
<dbReference type="InterPro" id="IPR036440">
    <property type="entry name" value="Peptidase_C15-like_sf"/>
</dbReference>
<dbReference type="STRING" id="1006576.DTL3_0769"/>
<dbReference type="EMBL" id="LN824141">
    <property type="protein sequence ID" value="CEP78079.1"/>
    <property type="molecule type" value="Genomic_DNA"/>
</dbReference>
<evidence type="ECO:0000256" key="2">
    <source>
        <dbReference type="ARBA" id="ARBA00002280"/>
    </source>
</evidence>
<evidence type="ECO:0000256" key="3">
    <source>
        <dbReference type="ARBA" id="ARBA00004496"/>
    </source>
</evidence>
<evidence type="ECO:0000256" key="1">
    <source>
        <dbReference type="ARBA" id="ARBA00001770"/>
    </source>
</evidence>
<dbReference type="InterPro" id="IPR016125">
    <property type="entry name" value="Peptidase_C15-like"/>
</dbReference>
<dbReference type="PIRSF" id="PIRSF015592">
    <property type="entry name" value="Prld-crbxl_pptds"/>
    <property type="match status" value="1"/>
</dbReference>
<evidence type="ECO:0000256" key="10">
    <source>
        <dbReference type="PROSITE-ProRule" id="PRU10076"/>
    </source>
</evidence>
<comment type="subcellular location">
    <subcellularLocation>
        <location evidence="3 9">Cytoplasm</location>
    </subcellularLocation>
</comment>
<keyword evidence="12" id="KW-1185">Reference proteome</keyword>
<dbReference type="NCBIfam" id="NF009673">
    <property type="entry name" value="PRK13194.1"/>
    <property type="match status" value="1"/>
</dbReference>
<comment type="catalytic activity">
    <reaction evidence="1 9 10">
        <text>Release of an N-terminal pyroglutamyl group from a polypeptide, the second amino acid generally not being Pro.</text>
        <dbReference type="EC" id="3.4.19.3"/>
    </reaction>
</comment>
<dbReference type="CDD" id="cd00501">
    <property type="entry name" value="Peptidase_C15"/>
    <property type="match status" value="1"/>
</dbReference>
<evidence type="ECO:0000313" key="12">
    <source>
        <dbReference type="Proteomes" id="UP000032809"/>
    </source>
</evidence>
<dbReference type="PRINTS" id="PR00706">
    <property type="entry name" value="PYROGLUPTASE"/>
</dbReference>
<dbReference type="OrthoDB" id="9779738at2"/>
<feature type="active site" evidence="9 10">
    <location>
        <position position="80"/>
    </location>
</feature>
<keyword evidence="6 9" id="KW-0645">Protease</keyword>